<feature type="transmembrane region" description="Helical" evidence="9">
    <location>
        <begin position="71"/>
        <end position="93"/>
    </location>
</feature>
<feature type="transmembrane region" description="Helical" evidence="9">
    <location>
        <begin position="222"/>
        <end position="244"/>
    </location>
</feature>
<feature type="transmembrane region" description="Helical" evidence="9">
    <location>
        <begin position="179"/>
        <end position="202"/>
    </location>
</feature>
<keyword evidence="6 9" id="KW-1133">Transmembrane helix</keyword>
<dbReference type="InterPro" id="IPR038377">
    <property type="entry name" value="Na/Glc_symporter_sf"/>
</dbReference>
<sequence>MSLQLLIILAYFALTIAIGLYARKKTSSARSFHGAGLGVLMVVVVGVGEWLGGTSTTGISEYGFIAGLSGAWYTIANGIGVIVLALFFAKLYRSLDTVTVPGIVEKFLGVNARVVTSVLLIFVMITVGTAQVIAAGTLGVSVLGLSYETAVVILGIGFIAYTLAGGMTAIGYTNLVHLIAMYGGAVLAVVFVLADIGGLASLKSHLPAQPYFSWTGIGWSHISSWIIASVLGACTAQAGIQPILAAKDVRVAQKGAFITAFVVAPFGILTALLGMAAKVRFPELANAKLALPTLMMHLNPAVGGIVLASIMAAILSTVAPIILAAGTMFAKDLYQRLWYPEAGEKQLLLVSRISTGAAGIACLLLALLMYGSTRILDMVYFAYTIRGSLFVILLFAIYWRKTSPQGAVYAMVITAMAGFFWVFYKAKYGHFPVHPAFTETYAAVVIAVISTVVLSLITGKTAGQHNAGVATLNTASGEDR</sequence>
<dbReference type="PROSITE" id="PS50283">
    <property type="entry name" value="NA_SOLUT_SYMP_3"/>
    <property type="match status" value="1"/>
</dbReference>
<feature type="transmembrane region" description="Helical" evidence="9">
    <location>
        <begin position="436"/>
        <end position="457"/>
    </location>
</feature>
<reference evidence="10 11" key="1">
    <citation type="submission" date="2016-02" db="EMBL/GenBank/DDBJ databases">
        <title>Genome sequence of Moorella mulderi DSM 14980.</title>
        <authorList>
            <person name="Poehlein A."/>
            <person name="Daniel R."/>
        </authorList>
    </citation>
    <scope>NUCLEOTIDE SEQUENCE [LARGE SCALE GENOMIC DNA]</scope>
    <source>
        <strain evidence="10 11">DSM 14980</strain>
    </source>
</reference>
<evidence type="ECO:0000313" key="11">
    <source>
        <dbReference type="Proteomes" id="UP000075670"/>
    </source>
</evidence>
<dbReference type="Proteomes" id="UP000075670">
    <property type="component" value="Unassembled WGS sequence"/>
</dbReference>
<feature type="transmembrane region" description="Helical" evidence="9">
    <location>
        <begin position="406"/>
        <end position="424"/>
    </location>
</feature>
<evidence type="ECO:0000256" key="1">
    <source>
        <dbReference type="ARBA" id="ARBA00004141"/>
    </source>
</evidence>
<dbReference type="Pfam" id="PF00474">
    <property type="entry name" value="SSF"/>
    <property type="match status" value="1"/>
</dbReference>
<feature type="transmembrane region" description="Helical" evidence="9">
    <location>
        <begin position="6"/>
        <end position="22"/>
    </location>
</feature>
<dbReference type="InterPro" id="IPR050277">
    <property type="entry name" value="Sodium:Solute_Symporter"/>
</dbReference>
<keyword evidence="3" id="KW-0813">Transport</keyword>
<evidence type="ECO:0000256" key="6">
    <source>
        <dbReference type="ARBA" id="ARBA00022989"/>
    </source>
</evidence>
<dbReference type="Gene3D" id="1.20.1730.10">
    <property type="entry name" value="Sodium/glucose cotransporter"/>
    <property type="match status" value="1"/>
</dbReference>
<dbReference type="GO" id="GO:0046942">
    <property type="term" value="P:carboxylic acid transport"/>
    <property type="evidence" value="ECO:0007669"/>
    <property type="project" value="UniProtKB-ARBA"/>
</dbReference>
<keyword evidence="11" id="KW-1185">Reference proteome</keyword>
<evidence type="ECO:0000256" key="5">
    <source>
        <dbReference type="ARBA" id="ARBA00022692"/>
    </source>
</evidence>
<evidence type="ECO:0000256" key="8">
    <source>
        <dbReference type="RuleBase" id="RU362091"/>
    </source>
</evidence>
<comment type="caution">
    <text evidence="10">The sequence shown here is derived from an EMBL/GenBank/DDBJ whole genome shotgun (WGS) entry which is preliminary data.</text>
</comment>
<dbReference type="PROSITE" id="PS00456">
    <property type="entry name" value="NA_SOLUT_SYMP_1"/>
    <property type="match status" value="1"/>
</dbReference>
<evidence type="ECO:0000313" key="10">
    <source>
        <dbReference type="EMBL" id="KYH33168.1"/>
    </source>
</evidence>
<evidence type="ECO:0000256" key="7">
    <source>
        <dbReference type="ARBA" id="ARBA00023136"/>
    </source>
</evidence>
<dbReference type="PATRIC" id="fig|1122241.3.peg.997"/>
<evidence type="ECO:0000256" key="2">
    <source>
        <dbReference type="ARBA" id="ARBA00006434"/>
    </source>
</evidence>
<proteinExistence type="inferred from homology"/>
<keyword evidence="7 9" id="KW-0472">Membrane</keyword>
<accession>A0A151AZT8</accession>
<dbReference type="PANTHER" id="PTHR48086:SF7">
    <property type="entry name" value="SODIUM-SOLUTE SYMPORTER-RELATED"/>
    <property type="match status" value="1"/>
</dbReference>
<evidence type="ECO:0000256" key="4">
    <source>
        <dbReference type="ARBA" id="ARBA00022475"/>
    </source>
</evidence>
<dbReference type="GO" id="GO:0005886">
    <property type="term" value="C:plasma membrane"/>
    <property type="evidence" value="ECO:0007669"/>
    <property type="project" value="TreeGrafter"/>
</dbReference>
<dbReference type="InterPro" id="IPR018212">
    <property type="entry name" value="Na/solute_symporter_CS"/>
</dbReference>
<dbReference type="AlphaFoldDB" id="A0A151AZT8"/>
<feature type="transmembrane region" description="Helical" evidence="9">
    <location>
        <begin position="347"/>
        <end position="368"/>
    </location>
</feature>
<dbReference type="PANTHER" id="PTHR48086">
    <property type="entry name" value="SODIUM/PROLINE SYMPORTER-RELATED"/>
    <property type="match status" value="1"/>
</dbReference>
<dbReference type="GO" id="GO:0022857">
    <property type="term" value="F:transmembrane transporter activity"/>
    <property type="evidence" value="ECO:0007669"/>
    <property type="project" value="InterPro"/>
</dbReference>
<protein>
    <submittedName>
        <fullName evidence="10">Sodium/glucose cotransporter</fullName>
    </submittedName>
</protein>
<evidence type="ECO:0000256" key="9">
    <source>
        <dbReference type="SAM" id="Phobius"/>
    </source>
</evidence>
<keyword evidence="5 9" id="KW-0812">Transmembrane</keyword>
<name>A0A151AZT8_9FIRM</name>
<dbReference type="EMBL" id="LTBC01000002">
    <property type="protein sequence ID" value="KYH33168.1"/>
    <property type="molecule type" value="Genomic_DNA"/>
</dbReference>
<organism evidence="10 11">
    <name type="scientific">Moorella mulderi DSM 14980</name>
    <dbReference type="NCBI Taxonomy" id="1122241"/>
    <lineage>
        <taxon>Bacteria</taxon>
        <taxon>Bacillati</taxon>
        <taxon>Bacillota</taxon>
        <taxon>Clostridia</taxon>
        <taxon>Neomoorellales</taxon>
        <taxon>Neomoorellaceae</taxon>
        <taxon>Neomoorella</taxon>
    </lineage>
</organism>
<gene>
    <name evidence="10" type="primary">sglT</name>
    <name evidence="10" type="ORF">MOMUL_09480</name>
</gene>
<feature type="transmembrane region" description="Helical" evidence="9">
    <location>
        <begin position="150"/>
        <end position="172"/>
    </location>
</feature>
<dbReference type="RefSeq" id="WP_062282152.1">
    <property type="nucleotide sequence ID" value="NZ_LTBC01000002.1"/>
</dbReference>
<comment type="subcellular location">
    <subcellularLocation>
        <location evidence="1">Membrane</location>
        <topology evidence="1">Multi-pass membrane protein</topology>
    </subcellularLocation>
</comment>
<feature type="transmembrane region" description="Helical" evidence="9">
    <location>
        <begin position="301"/>
        <end position="326"/>
    </location>
</feature>
<evidence type="ECO:0000256" key="3">
    <source>
        <dbReference type="ARBA" id="ARBA00022448"/>
    </source>
</evidence>
<feature type="transmembrane region" description="Helical" evidence="9">
    <location>
        <begin position="34"/>
        <end position="51"/>
    </location>
</feature>
<dbReference type="InterPro" id="IPR001734">
    <property type="entry name" value="Na/solute_symporter"/>
</dbReference>
<comment type="similarity">
    <text evidence="2 8">Belongs to the sodium:solute symporter (SSF) (TC 2.A.21) family.</text>
</comment>
<keyword evidence="4" id="KW-1003">Cell membrane</keyword>
<dbReference type="CDD" id="cd10322">
    <property type="entry name" value="SLC5sbd"/>
    <property type="match status" value="1"/>
</dbReference>
<feature type="transmembrane region" description="Helical" evidence="9">
    <location>
        <begin position="380"/>
        <end position="399"/>
    </location>
</feature>
<feature type="transmembrane region" description="Helical" evidence="9">
    <location>
        <begin position="256"/>
        <end position="281"/>
    </location>
</feature>
<feature type="transmembrane region" description="Helical" evidence="9">
    <location>
        <begin position="114"/>
        <end position="138"/>
    </location>
</feature>
<dbReference type="OrthoDB" id="9781232at2"/>